<dbReference type="CDD" id="cd12107">
    <property type="entry name" value="Hemerythrin"/>
    <property type="match status" value="1"/>
</dbReference>
<reference evidence="6" key="1">
    <citation type="submission" date="2016-10" db="EMBL/GenBank/DDBJ databases">
        <title>Discovery and evolution of novel hemerythrin genes in annelid worms.</title>
        <authorList>
            <person name="Costa-Paiva E.M."/>
            <person name="Whelan N.V."/>
            <person name="Waits D.S."/>
            <person name="Santos S."/>
            <person name="Schrago C.G."/>
            <person name="Halanych K.M."/>
        </authorList>
    </citation>
    <scope>NUCLEOTIDE SEQUENCE</scope>
</reference>
<name>A0A1S6QCH3_9ANNE</name>
<evidence type="ECO:0000256" key="4">
    <source>
        <dbReference type="PIRSR" id="PIRSR002033-1"/>
    </source>
</evidence>
<feature type="binding site" evidence="4">
    <location>
        <position position="113"/>
    </location>
    <ligand>
        <name>Fe cation</name>
        <dbReference type="ChEBI" id="CHEBI:24875"/>
        <label>2</label>
    </ligand>
</feature>
<feature type="binding site" evidence="4">
    <location>
        <position position="75"/>
    </location>
    <ligand>
        <name>Fe cation</name>
        <dbReference type="ChEBI" id="CHEBI:24875"/>
        <label>2</label>
    </ligand>
</feature>
<dbReference type="AlphaFoldDB" id="A0A1S6QCH3"/>
<dbReference type="PIRSF" id="PIRSF002033">
    <property type="entry name" value="Hemerythrin"/>
    <property type="match status" value="1"/>
</dbReference>
<feature type="binding site" evidence="4">
    <location>
        <position position="113"/>
    </location>
    <ligand>
        <name>Fe cation</name>
        <dbReference type="ChEBI" id="CHEBI:24875"/>
        <label>1</label>
    </ligand>
</feature>
<feature type="binding site" evidence="4">
    <location>
        <position position="79"/>
    </location>
    <ligand>
        <name>Fe cation</name>
        <dbReference type="ChEBI" id="CHEBI:24875"/>
        <label>2</label>
    </ligand>
</feature>
<dbReference type="Pfam" id="PF01814">
    <property type="entry name" value="Hemerythrin"/>
    <property type="match status" value="1"/>
</dbReference>
<evidence type="ECO:0000256" key="1">
    <source>
        <dbReference type="ARBA" id="ARBA00010587"/>
    </source>
</evidence>
<organism evidence="6">
    <name type="scientific">Delaya leruthi</name>
    <dbReference type="NCBI Taxonomy" id="1963245"/>
    <lineage>
        <taxon>Eukaryota</taxon>
        <taxon>Metazoa</taxon>
        <taxon>Spiralia</taxon>
        <taxon>Lophotrochozoa</taxon>
        <taxon>Annelida</taxon>
        <taxon>Clitellata</taxon>
        <taxon>Oligochaeta</taxon>
        <taxon>Haplotaxida</taxon>
        <taxon>Haplotaxina</taxon>
        <taxon>Haplotaxidae</taxon>
        <taxon>Delaya</taxon>
    </lineage>
</organism>
<dbReference type="PRINTS" id="PR00186">
    <property type="entry name" value="HEMERYTHRIN"/>
</dbReference>
<keyword evidence="3 4" id="KW-0408">Iron</keyword>
<evidence type="ECO:0000256" key="2">
    <source>
        <dbReference type="ARBA" id="ARBA00022723"/>
    </source>
</evidence>
<dbReference type="EMBL" id="KY007321">
    <property type="protein sequence ID" value="AQV13619.1"/>
    <property type="molecule type" value="mRNA"/>
</dbReference>
<accession>A0A1S6QCH3</accession>
<protein>
    <submittedName>
        <fullName evidence="6">Hemerythrin</fullName>
    </submittedName>
</protein>
<evidence type="ECO:0000256" key="3">
    <source>
        <dbReference type="ARBA" id="ARBA00023004"/>
    </source>
</evidence>
<feature type="domain" description="Hemerythrin-like" evidence="5">
    <location>
        <begin position="18"/>
        <end position="119"/>
    </location>
</feature>
<keyword evidence="2 4" id="KW-0479">Metal-binding</keyword>
<feature type="binding site" evidence="4">
    <location>
        <position position="26"/>
    </location>
    <ligand>
        <name>Fe cation</name>
        <dbReference type="ChEBI" id="CHEBI:24875"/>
        <label>1</label>
    </ligand>
</feature>
<dbReference type="SUPFAM" id="SSF47188">
    <property type="entry name" value="Hemerythrin-like"/>
    <property type="match status" value="1"/>
</dbReference>
<dbReference type="PROSITE" id="PS00550">
    <property type="entry name" value="HEMERYTHRINS"/>
    <property type="match status" value="1"/>
</dbReference>
<dbReference type="InterPro" id="IPR012827">
    <property type="entry name" value="Hemerythrin_metal-bd"/>
</dbReference>
<comment type="similarity">
    <text evidence="1">Belongs to the hemerythrin family.</text>
</comment>
<dbReference type="NCBIfam" id="TIGR02481">
    <property type="entry name" value="hemeryth_dom"/>
    <property type="match status" value="1"/>
</dbReference>
<dbReference type="InterPro" id="IPR012312">
    <property type="entry name" value="Hemerythrin-like"/>
</dbReference>
<dbReference type="Gene3D" id="1.20.120.50">
    <property type="entry name" value="Hemerythrin-like"/>
    <property type="match status" value="1"/>
</dbReference>
<feature type="binding site" evidence="4">
    <location>
        <position position="60"/>
    </location>
    <ligand>
        <name>Fe cation</name>
        <dbReference type="ChEBI" id="CHEBI:24875"/>
        <label>2</label>
    </ligand>
</feature>
<proteinExistence type="evidence at transcript level"/>
<dbReference type="PANTHER" id="PTHR37164">
    <property type="entry name" value="BACTERIOHEMERYTHRIN"/>
    <property type="match status" value="1"/>
</dbReference>
<evidence type="ECO:0000313" key="6">
    <source>
        <dbReference type="EMBL" id="AQV13619.1"/>
    </source>
</evidence>
<dbReference type="InterPro" id="IPR035938">
    <property type="entry name" value="Hemerythrin-like_sf"/>
</dbReference>
<dbReference type="PANTHER" id="PTHR37164:SF1">
    <property type="entry name" value="BACTERIOHEMERYTHRIN"/>
    <property type="match status" value="1"/>
</dbReference>
<sequence length="120" mass="13282">MGFGIPEPYAWDESFRVAYDSIDGEHRDIFNCISDCSKAPGDGGKLAKLVKVTTDHFANEEGMMQASGYSDFAAHKPLHVEFLAKINALSAPLDDASIKFAKEWLVNHIKGVDFKYKGKL</sequence>
<evidence type="ECO:0000259" key="5">
    <source>
        <dbReference type="Pfam" id="PF01814"/>
    </source>
</evidence>
<dbReference type="InterPro" id="IPR016131">
    <property type="entry name" value="Haemerythrin_Fe_BS"/>
</dbReference>
<dbReference type="InterPro" id="IPR050669">
    <property type="entry name" value="Hemerythrin"/>
</dbReference>
<dbReference type="GO" id="GO:0005506">
    <property type="term" value="F:iron ion binding"/>
    <property type="evidence" value="ECO:0007669"/>
    <property type="project" value="InterPro"/>
</dbReference>
<dbReference type="InterPro" id="IPR002063">
    <property type="entry name" value="Haemerythrin"/>
</dbReference>
<feature type="binding site" evidence="4">
    <location>
        <position position="108"/>
    </location>
    <ligand>
        <name>Fe cation</name>
        <dbReference type="ChEBI" id="CHEBI:24875"/>
        <label>2</label>
    </ligand>
</feature>
<dbReference type="NCBIfam" id="TIGR00058">
    <property type="entry name" value="Hemerythrin"/>
    <property type="match status" value="1"/>
</dbReference>
<feature type="binding site" evidence="4">
    <location>
        <position position="60"/>
    </location>
    <ligand>
        <name>Fe cation</name>
        <dbReference type="ChEBI" id="CHEBI:24875"/>
        <label>1</label>
    </ligand>
</feature>
<feature type="binding site" evidence="4">
    <location>
        <position position="56"/>
    </location>
    <ligand>
        <name>Fe cation</name>
        <dbReference type="ChEBI" id="CHEBI:24875"/>
        <label>1</label>
    </ligand>
</feature>